<comment type="caution">
    <text evidence="2">The sequence shown here is derived from an EMBL/GenBank/DDBJ whole genome shotgun (WGS) entry which is preliminary data.</text>
</comment>
<proteinExistence type="predicted"/>
<dbReference type="SUPFAM" id="SSF53597">
    <property type="entry name" value="Dihydrofolate reductase-like"/>
    <property type="match status" value="1"/>
</dbReference>
<dbReference type="InterPro" id="IPR002734">
    <property type="entry name" value="RibDG_C"/>
</dbReference>
<keyword evidence="3" id="KW-1185">Reference proteome</keyword>
<dbReference type="AlphaFoldDB" id="A0A6V8K641"/>
<dbReference type="Pfam" id="PF01872">
    <property type="entry name" value="RibD_C"/>
    <property type="match status" value="1"/>
</dbReference>
<dbReference type="RefSeq" id="WP_173054551.1">
    <property type="nucleotide sequence ID" value="NZ_BAABGO010000051.1"/>
</dbReference>
<sequence length="212" mass="22269">MAKVIVALTMSVDGFIAGANDGQDLPLGEGGARLFDWYFDGDRPIRPYAEAAARGVRVPPFALSAASAEVFEELAESGGAVVTGRRTYDIAGAWGGNGPVPGVPLFVVTHRVPDSVPSGESAYTFVTDGVASAVEQAKAVAGDRHVSLMGAAAPQACLREGLLDEIQIHLVPVLLGAGVRLFDHLGTERVELDLVRVVDAPGVTHLRYRVVR</sequence>
<evidence type="ECO:0000313" key="3">
    <source>
        <dbReference type="Proteomes" id="UP000482800"/>
    </source>
</evidence>
<reference evidence="2 3" key="1">
    <citation type="submission" date="2020-03" db="EMBL/GenBank/DDBJ databases">
        <title>Whole genome shotgun sequence of Phytohabitans houttuyneae NBRC 108639.</title>
        <authorList>
            <person name="Komaki H."/>
            <person name="Tamura T."/>
        </authorList>
    </citation>
    <scope>NUCLEOTIDE SEQUENCE [LARGE SCALE GENOMIC DNA]</scope>
    <source>
        <strain evidence="2 3">NBRC 108639</strain>
    </source>
</reference>
<accession>A0A6V8K641</accession>
<dbReference type="Gene3D" id="3.40.430.10">
    <property type="entry name" value="Dihydrofolate Reductase, subunit A"/>
    <property type="match status" value="1"/>
</dbReference>
<evidence type="ECO:0000313" key="2">
    <source>
        <dbReference type="EMBL" id="GFJ77217.1"/>
    </source>
</evidence>
<dbReference type="GO" id="GO:0009231">
    <property type="term" value="P:riboflavin biosynthetic process"/>
    <property type="evidence" value="ECO:0007669"/>
    <property type="project" value="InterPro"/>
</dbReference>
<evidence type="ECO:0000259" key="1">
    <source>
        <dbReference type="Pfam" id="PF01872"/>
    </source>
</evidence>
<protein>
    <submittedName>
        <fullName evidence="2">Deaminase</fullName>
    </submittedName>
</protein>
<feature type="domain" description="Bacterial bifunctional deaminase-reductase C-terminal" evidence="1">
    <location>
        <begin position="3"/>
        <end position="198"/>
    </location>
</feature>
<name>A0A6V8K641_9ACTN</name>
<reference evidence="2 3" key="2">
    <citation type="submission" date="2020-03" db="EMBL/GenBank/DDBJ databases">
        <authorList>
            <person name="Ichikawa N."/>
            <person name="Kimura A."/>
            <person name="Kitahashi Y."/>
            <person name="Uohara A."/>
        </authorList>
    </citation>
    <scope>NUCLEOTIDE SEQUENCE [LARGE SCALE GENOMIC DNA]</scope>
    <source>
        <strain evidence="2 3">NBRC 108639</strain>
    </source>
</reference>
<dbReference type="InterPro" id="IPR024072">
    <property type="entry name" value="DHFR-like_dom_sf"/>
</dbReference>
<dbReference type="GO" id="GO:0008703">
    <property type="term" value="F:5-amino-6-(5-phosphoribosylamino)uracil reductase activity"/>
    <property type="evidence" value="ECO:0007669"/>
    <property type="project" value="InterPro"/>
</dbReference>
<organism evidence="2 3">
    <name type="scientific">Phytohabitans houttuyneae</name>
    <dbReference type="NCBI Taxonomy" id="1076126"/>
    <lineage>
        <taxon>Bacteria</taxon>
        <taxon>Bacillati</taxon>
        <taxon>Actinomycetota</taxon>
        <taxon>Actinomycetes</taxon>
        <taxon>Micromonosporales</taxon>
        <taxon>Micromonosporaceae</taxon>
    </lineage>
</organism>
<gene>
    <name evidence="2" type="ORF">Phou_013970</name>
</gene>
<dbReference type="EMBL" id="BLPF01000001">
    <property type="protein sequence ID" value="GFJ77217.1"/>
    <property type="molecule type" value="Genomic_DNA"/>
</dbReference>
<dbReference type="Proteomes" id="UP000482800">
    <property type="component" value="Unassembled WGS sequence"/>
</dbReference>